<organism evidence="2 3">
    <name type="scientific">Ampelomyces quisqualis</name>
    <name type="common">Powdery mildew agent</name>
    <dbReference type="NCBI Taxonomy" id="50730"/>
    <lineage>
        <taxon>Eukaryota</taxon>
        <taxon>Fungi</taxon>
        <taxon>Dikarya</taxon>
        <taxon>Ascomycota</taxon>
        <taxon>Pezizomycotina</taxon>
        <taxon>Dothideomycetes</taxon>
        <taxon>Pleosporomycetidae</taxon>
        <taxon>Pleosporales</taxon>
        <taxon>Pleosporineae</taxon>
        <taxon>Phaeosphaeriaceae</taxon>
        <taxon>Ampelomyces</taxon>
    </lineage>
</organism>
<dbReference type="AlphaFoldDB" id="A0A6A5QB33"/>
<sequence length="453" mass="51049">MDKDRGEDELEKELLELAGYTEVYEEGASKDEHQDNSEQLDHSSYAIAMSDTALLYGELPDHIDPLSSSIIGRSQDDVSEPHTHECPSTTVSQASSSFSCSSIERANVVGTAEHGQSNGITQTSEGQLVSGSYRNNPRYREIMAKWNANQAKIALLLIPVETAHDTPSESTQDEVLNRIKATSEMVGVLNDHLVEPTLSTEDKATGAIQRIRPLRRELQLPNGVAGAVESQDWLVKFHADSLRRKRMRNAEDEALRRQRENATQRPSRLCRIGMIATRICRFINDWEAQVDKNLPEALCESVEVLVDAYRYMDRTDSGRTLKDIRQLRRQWISMRRVIQAYKYIALSFDLYAREKIEHLYHAFKSAPHGSQQQAKLTASLKKKLNTMAKRHSKFLEVGEELRDRAPDLLQHGVEDMIKATLDECSAILGRVRMVFNMSAPGVAAATFSHQDGL</sequence>
<reference evidence="2" key="1">
    <citation type="journal article" date="2020" name="Stud. Mycol.">
        <title>101 Dothideomycetes genomes: a test case for predicting lifestyles and emergence of pathogens.</title>
        <authorList>
            <person name="Haridas S."/>
            <person name="Albert R."/>
            <person name="Binder M."/>
            <person name="Bloem J."/>
            <person name="Labutti K."/>
            <person name="Salamov A."/>
            <person name="Andreopoulos B."/>
            <person name="Baker S."/>
            <person name="Barry K."/>
            <person name="Bills G."/>
            <person name="Bluhm B."/>
            <person name="Cannon C."/>
            <person name="Castanera R."/>
            <person name="Culley D."/>
            <person name="Daum C."/>
            <person name="Ezra D."/>
            <person name="Gonzalez J."/>
            <person name="Henrissat B."/>
            <person name="Kuo A."/>
            <person name="Liang C."/>
            <person name="Lipzen A."/>
            <person name="Lutzoni F."/>
            <person name="Magnuson J."/>
            <person name="Mondo S."/>
            <person name="Nolan M."/>
            <person name="Ohm R."/>
            <person name="Pangilinan J."/>
            <person name="Park H.-J."/>
            <person name="Ramirez L."/>
            <person name="Alfaro M."/>
            <person name="Sun H."/>
            <person name="Tritt A."/>
            <person name="Yoshinaga Y."/>
            <person name="Zwiers L.-H."/>
            <person name="Turgeon B."/>
            <person name="Goodwin S."/>
            <person name="Spatafora J."/>
            <person name="Crous P."/>
            <person name="Grigoriev I."/>
        </authorList>
    </citation>
    <scope>NUCLEOTIDE SEQUENCE</scope>
    <source>
        <strain evidence="2">HMLAC05119</strain>
    </source>
</reference>
<accession>A0A6A5QB33</accession>
<gene>
    <name evidence="2" type="ORF">BDU57DRAFT_523162</name>
</gene>
<keyword evidence="3" id="KW-1185">Reference proteome</keyword>
<dbReference type="EMBL" id="ML979140">
    <property type="protein sequence ID" value="KAF1912725.1"/>
    <property type="molecule type" value="Genomic_DNA"/>
</dbReference>
<name>A0A6A5QB33_AMPQU</name>
<dbReference type="Proteomes" id="UP000800096">
    <property type="component" value="Unassembled WGS sequence"/>
</dbReference>
<evidence type="ECO:0000313" key="3">
    <source>
        <dbReference type="Proteomes" id="UP000800096"/>
    </source>
</evidence>
<protein>
    <submittedName>
        <fullName evidence="2">Uncharacterized protein</fullName>
    </submittedName>
</protein>
<feature type="region of interest" description="Disordered" evidence="1">
    <location>
        <begin position="74"/>
        <end position="93"/>
    </location>
</feature>
<feature type="compositionally biased region" description="Basic and acidic residues" evidence="1">
    <location>
        <begin position="74"/>
        <end position="85"/>
    </location>
</feature>
<evidence type="ECO:0000313" key="2">
    <source>
        <dbReference type="EMBL" id="KAF1912725.1"/>
    </source>
</evidence>
<evidence type="ECO:0000256" key="1">
    <source>
        <dbReference type="SAM" id="MobiDB-lite"/>
    </source>
</evidence>
<proteinExistence type="predicted"/>